<organism evidence="9 12">
    <name type="scientific">Cafeteria roenbergensis</name>
    <name type="common">Marine flagellate</name>
    <dbReference type="NCBI Taxonomy" id="33653"/>
    <lineage>
        <taxon>Eukaryota</taxon>
        <taxon>Sar</taxon>
        <taxon>Stramenopiles</taxon>
        <taxon>Bigyra</taxon>
        <taxon>Opalozoa</taxon>
        <taxon>Bicosoecida</taxon>
        <taxon>Cafeteriaceae</taxon>
        <taxon>Cafeteria</taxon>
    </lineage>
</organism>
<accession>A0A5A8CIR8</accession>
<gene>
    <name evidence="10" type="ORF">FNF28_06876</name>
    <name evidence="9" type="ORF">FNF29_03756</name>
    <name evidence="11" type="ORF">FNF31_04355</name>
</gene>
<dbReference type="Pfam" id="PF00106">
    <property type="entry name" value="adh_short"/>
    <property type="match status" value="1"/>
</dbReference>
<dbReference type="GO" id="GO:0005737">
    <property type="term" value="C:cytoplasm"/>
    <property type="evidence" value="ECO:0007669"/>
    <property type="project" value="TreeGrafter"/>
</dbReference>
<dbReference type="Gene3D" id="3.40.50.720">
    <property type="entry name" value="NAD(P)-binding Rossmann-like Domain"/>
    <property type="match status" value="1"/>
</dbReference>
<sequence>MLARGAVRMMSTEASSRVVLVVGGSGALGRACVSAFKAADWTVVSADRVEDKEADHSVVVDGAWDSHVEQLAAPAAKLGNYSAVICTAGGWAGGSLSEPEDAVAGAQSMIEACYQTALSSALVSYKCMRPDGLLALTGAAAALGPTPGMIGYGMAKAATAFLSSCAAAPNAEGGLPDAAHVTLIAPNVLDSPANRANMPDADFGTFTPPAVVADLLLSRAEGGDGRAGAARGEILEPRTAEGVTTWHRR</sequence>
<keyword evidence="4" id="KW-0560">Oxidoreductase</keyword>
<evidence type="ECO:0000313" key="10">
    <source>
        <dbReference type="EMBL" id="KAA0153987.1"/>
    </source>
</evidence>
<evidence type="ECO:0000313" key="12">
    <source>
        <dbReference type="Proteomes" id="UP000323011"/>
    </source>
</evidence>
<dbReference type="FunFam" id="3.40.50.720:FF:000157">
    <property type="entry name" value="Quinoid dihydropteridine reductase"/>
    <property type="match status" value="1"/>
</dbReference>
<dbReference type="EMBL" id="VLTL01000193">
    <property type="protein sequence ID" value="KAA0153987.1"/>
    <property type="molecule type" value="Genomic_DNA"/>
</dbReference>
<dbReference type="PANTHER" id="PTHR15104:SF0">
    <property type="entry name" value="DIHYDROPTERIDINE REDUCTASE"/>
    <property type="match status" value="1"/>
</dbReference>
<dbReference type="InterPro" id="IPR020904">
    <property type="entry name" value="Sc_DH/Rdtase_CS"/>
</dbReference>
<dbReference type="InterPro" id="IPR036291">
    <property type="entry name" value="NAD(P)-bd_dom_sf"/>
</dbReference>
<dbReference type="Proteomes" id="UP000324907">
    <property type="component" value="Unassembled WGS sequence"/>
</dbReference>
<evidence type="ECO:0000256" key="6">
    <source>
        <dbReference type="ARBA" id="ARBA00039153"/>
    </source>
</evidence>
<dbReference type="EMBL" id="VLTN01000020">
    <property type="protein sequence ID" value="KAA0152529.1"/>
    <property type="molecule type" value="Genomic_DNA"/>
</dbReference>
<name>A0A5A8CIR8_CAFRO</name>
<evidence type="ECO:0000313" key="11">
    <source>
        <dbReference type="EMBL" id="KAA0160338.1"/>
    </source>
</evidence>
<keyword evidence="5" id="KW-0783">Tetrahydrobiopterin biosynthesis</keyword>
<evidence type="ECO:0000313" key="9">
    <source>
        <dbReference type="EMBL" id="KAA0152529.1"/>
    </source>
</evidence>
<keyword evidence="12" id="KW-1185">Reference proteome</keyword>
<proteinExistence type="inferred from homology"/>
<dbReference type="PANTHER" id="PTHR15104">
    <property type="entry name" value="DIHYDROPTERIDINE REDUCTASE"/>
    <property type="match status" value="1"/>
</dbReference>
<keyword evidence="3" id="KW-0521">NADP</keyword>
<evidence type="ECO:0000313" key="14">
    <source>
        <dbReference type="Proteomes" id="UP000325113"/>
    </source>
</evidence>
<comment type="similarity">
    <text evidence="1">Belongs to the short-chain dehydrogenases/reductases (SDR) family.</text>
</comment>
<dbReference type="SUPFAM" id="SSF51735">
    <property type="entry name" value="NAD(P)-binding Rossmann-fold domains"/>
    <property type="match status" value="1"/>
</dbReference>
<comment type="caution">
    <text evidence="9">The sequence shown here is derived from an EMBL/GenBank/DDBJ whole genome shotgun (WGS) entry which is preliminary data.</text>
</comment>
<comment type="subunit">
    <text evidence="2">Homodimer.</text>
</comment>
<evidence type="ECO:0000313" key="13">
    <source>
        <dbReference type="Proteomes" id="UP000324907"/>
    </source>
</evidence>
<dbReference type="GO" id="GO:0070404">
    <property type="term" value="F:NADH binding"/>
    <property type="evidence" value="ECO:0007669"/>
    <property type="project" value="TreeGrafter"/>
</dbReference>
<dbReference type="Proteomes" id="UP000325113">
    <property type="component" value="Unassembled WGS sequence"/>
</dbReference>
<evidence type="ECO:0000256" key="7">
    <source>
        <dbReference type="ARBA" id="ARBA00039520"/>
    </source>
</evidence>
<dbReference type="GO" id="GO:0006559">
    <property type="term" value="P:L-phenylalanine catabolic process"/>
    <property type="evidence" value="ECO:0007669"/>
    <property type="project" value="TreeGrafter"/>
</dbReference>
<evidence type="ECO:0000256" key="2">
    <source>
        <dbReference type="ARBA" id="ARBA00011738"/>
    </source>
</evidence>
<dbReference type="AlphaFoldDB" id="A0A5A8CIR8"/>
<dbReference type="GO" id="GO:0004155">
    <property type="term" value="F:6,7-dihydropteridine reductase activity"/>
    <property type="evidence" value="ECO:0007669"/>
    <property type="project" value="UniProtKB-EC"/>
</dbReference>
<protein>
    <recommendedName>
        <fullName evidence="7">Dihydropteridine reductase</fullName>
        <ecNumber evidence="6">1.5.1.34</ecNumber>
    </recommendedName>
    <alternativeName>
        <fullName evidence="8">Quinoid dihydropteridine reductase</fullName>
    </alternativeName>
</protein>
<reference evidence="12 13" key="1">
    <citation type="submission" date="2019-07" db="EMBL/GenBank/DDBJ databases">
        <title>Genomes of Cafeteria roenbergensis.</title>
        <authorList>
            <person name="Fischer M.G."/>
            <person name="Hackl T."/>
            <person name="Roman M."/>
        </authorList>
    </citation>
    <scope>NUCLEOTIDE SEQUENCE [LARGE SCALE GENOMIC DNA]</scope>
    <source>
        <strain evidence="9 12">BVI</strain>
        <strain evidence="11 14">Cflag</strain>
        <strain evidence="10 13">RCC970-E3</strain>
    </source>
</reference>
<dbReference type="InterPro" id="IPR002347">
    <property type="entry name" value="SDR_fam"/>
</dbReference>
<dbReference type="EC" id="1.5.1.34" evidence="6"/>
<dbReference type="EMBL" id="VLTM01000045">
    <property type="protein sequence ID" value="KAA0160338.1"/>
    <property type="molecule type" value="Genomic_DNA"/>
</dbReference>
<evidence type="ECO:0000256" key="3">
    <source>
        <dbReference type="ARBA" id="ARBA00022857"/>
    </source>
</evidence>
<dbReference type="GO" id="GO:0006729">
    <property type="term" value="P:tetrahydrobiopterin biosynthetic process"/>
    <property type="evidence" value="ECO:0007669"/>
    <property type="project" value="UniProtKB-KW"/>
</dbReference>
<dbReference type="OMA" id="QCVRYFK"/>
<evidence type="ECO:0000256" key="8">
    <source>
        <dbReference type="ARBA" id="ARBA00041348"/>
    </source>
</evidence>
<evidence type="ECO:0000256" key="1">
    <source>
        <dbReference type="ARBA" id="ARBA00006484"/>
    </source>
</evidence>
<evidence type="ECO:0000256" key="5">
    <source>
        <dbReference type="ARBA" id="ARBA00023007"/>
    </source>
</evidence>
<dbReference type="GO" id="GO:0070402">
    <property type="term" value="F:NADPH binding"/>
    <property type="evidence" value="ECO:0007669"/>
    <property type="project" value="TreeGrafter"/>
</dbReference>
<dbReference type="PROSITE" id="PS00061">
    <property type="entry name" value="ADH_SHORT"/>
    <property type="match status" value="1"/>
</dbReference>
<evidence type="ECO:0000256" key="4">
    <source>
        <dbReference type="ARBA" id="ARBA00023002"/>
    </source>
</evidence>
<dbReference type="Proteomes" id="UP000323011">
    <property type="component" value="Unassembled WGS sequence"/>
</dbReference>